<keyword evidence="2" id="KW-1185">Reference proteome</keyword>
<proteinExistence type="predicted"/>
<dbReference type="FunFam" id="3.30.420.10:FF:000063">
    <property type="entry name" value="Retrovirus-related Pol polyprotein from transposon 297-like Protein"/>
    <property type="match status" value="1"/>
</dbReference>
<dbReference type="Proteomes" id="UP001152795">
    <property type="component" value="Unassembled WGS sequence"/>
</dbReference>
<dbReference type="InterPro" id="IPR050951">
    <property type="entry name" value="Retrovirus_Pol_polyprotein"/>
</dbReference>
<dbReference type="InterPro" id="IPR036397">
    <property type="entry name" value="RNaseH_sf"/>
</dbReference>
<dbReference type="OrthoDB" id="5986912at2759"/>
<dbReference type="InterPro" id="IPR041588">
    <property type="entry name" value="Integrase_H2C2"/>
</dbReference>
<evidence type="ECO:0000313" key="1">
    <source>
        <dbReference type="EMBL" id="CAB3998891.1"/>
    </source>
</evidence>
<dbReference type="GO" id="GO:0015074">
    <property type="term" value="P:DNA integration"/>
    <property type="evidence" value="ECO:0007669"/>
    <property type="project" value="InterPro"/>
</dbReference>
<gene>
    <name evidence="1" type="ORF">PACLA_8A057636</name>
</gene>
<sequence length="374" mass="42638">KIPESTVQPTVEENEITIADGLLLKGTRLVIPSRLQRQILNQKNEGHQGISKCRERAKISVWWPGLSAQIKGMVENCTTCSKYRQQHPEPLMPTPLPQRPWQLIATDLFILEKVTYLLVVDYYSRYVEVVALPKSISSSKIIQALKTIFARHGIPDEVRSDNGPQYHSDEFAQFAKQWGFKHSTSSPRYPQANGEVERAVKTVKNILKKEQDPRKTLLAYRSTPLASGYSPAELIMGRKIKSAIPITLPHLTPRLPNQKLFVEKEEVYRSKQKKNFDNRHKAQPLKPLPPGATVYITDMDCTGTVIRPSKKPRSYLVDTPTTVVRRNRVQLQNIPKNIDKEQDEQETIPSLNINSRPNRIKTLSLKARENLGIE</sequence>
<organism evidence="1 2">
    <name type="scientific">Paramuricea clavata</name>
    <name type="common">Red gorgonian</name>
    <name type="synonym">Violescent sea-whip</name>
    <dbReference type="NCBI Taxonomy" id="317549"/>
    <lineage>
        <taxon>Eukaryota</taxon>
        <taxon>Metazoa</taxon>
        <taxon>Cnidaria</taxon>
        <taxon>Anthozoa</taxon>
        <taxon>Octocorallia</taxon>
        <taxon>Malacalcyonacea</taxon>
        <taxon>Plexauridae</taxon>
        <taxon>Paramuricea</taxon>
    </lineage>
</organism>
<dbReference type="PANTHER" id="PTHR37984:SF9">
    <property type="entry name" value="INTEGRASE CATALYTIC DOMAIN-CONTAINING PROTEIN"/>
    <property type="match status" value="1"/>
</dbReference>
<dbReference type="SUPFAM" id="SSF53098">
    <property type="entry name" value="Ribonuclease H-like"/>
    <property type="match status" value="1"/>
</dbReference>
<dbReference type="PROSITE" id="PS50994">
    <property type="entry name" value="INTEGRASE"/>
    <property type="match status" value="1"/>
</dbReference>
<dbReference type="InterPro" id="IPR001584">
    <property type="entry name" value="Integrase_cat-core"/>
</dbReference>
<dbReference type="AlphaFoldDB" id="A0A6S7HUW8"/>
<comment type="caution">
    <text evidence="1">The sequence shown here is derived from an EMBL/GenBank/DDBJ whole genome shotgun (WGS) entry which is preliminary data.</text>
</comment>
<dbReference type="InterPro" id="IPR012337">
    <property type="entry name" value="RNaseH-like_sf"/>
</dbReference>
<dbReference type="FunFam" id="1.10.340.70:FF:000004">
    <property type="entry name" value="Retrovirus-related Pol polyprotein from transposon 297-like Protein"/>
    <property type="match status" value="1"/>
</dbReference>
<dbReference type="EMBL" id="CACRXK020003462">
    <property type="protein sequence ID" value="CAB3998891.1"/>
    <property type="molecule type" value="Genomic_DNA"/>
</dbReference>
<reference evidence="1" key="1">
    <citation type="submission" date="2020-04" db="EMBL/GenBank/DDBJ databases">
        <authorList>
            <person name="Alioto T."/>
            <person name="Alioto T."/>
            <person name="Gomez Garrido J."/>
        </authorList>
    </citation>
    <scope>NUCLEOTIDE SEQUENCE</scope>
    <source>
        <strain evidence="1">A484AB</strain>
    </source>
</reference>
<dbReference type="Gene3D" id="1.10.340.70">
    <property type="match status" value="1"/>
</dbReference>
<feature type="non-terminal residue" evidence="1">
    <location>
        <position position="1"/>
    </location>
</feature>
<name>A0A6S7HUW8_PARCT</name>
<dbReference type="Pfam" id="PF17921">
    <property type="entry name" value="Integrase_H2C2"/>
    <property type="match status" value="1"/>
</dbReference>
<dbReference type="PANTHER" id="PTHR37984">
    <property type="entry name" value="PROTEIN CBG26694"/>
    <property type="match status" value="1"/>
</dbReference>
<protein>
    <submittedName>
        <fullName evidence="1">Transposon Ty3-G Gag-Pol poly</fullName>
    </submittedName>
</protein>
<dbReference type="Pfam" id="PF00665">
    <property type="entry name" value="rve"/>
    <property type="match status" value="1"/>
</dbReference>
<accession>A0A6S7HUW8</accession>
<evidence type="ECO:0000313" key="2">
    <source>
        <dbReference type="Proteomes" id="UP001152795"/>
    </source>
</evidence>
<dbReference type="Gene3D" id="3.30.420.10">
    <property type="entry name" value="Ribonuclease H-like superfamily/Ribonuclease H"/>
    <property type="match status" value="1"/>
</dbReference>
<dbReference type="GO" id="GO:0003676">
    <property type="term" value="F:nucleic acid binding"/>
    <property type="evidence" value="ECO:0007669"/>
    <property type="project" value="InterPro"/>
</dbReference>